<dbReference type="RefSeq" id="WP_015391763.1">
    <property type="nucleotide sequence ID" value="NC_020291.1"/>
</dbReference>
<dbReference type="PATRIC" id="fig|931276.5.peg.1643"/>
<dbReference type="PANTHER" id="PTHR30036:SF2">
    <property type="entry name" value="D-GALACTOSE_METHYL-GALACTOSIDE BINDING PERIPLASMIC PROTEIN MGLB"/>
    <property type="match status" value="1"/>
</dbReference>
<dbReference type="Pfam" id="PF13407">
    <property type="entry name" value="Peripla_BP_4"/>
    <property type="match status" value="1"/>
</dbReference>
<gene>
    <name evidence="12" type="primary">mglB1</name>
    <name evidence="12" type="ORF">Cspa_c16720</name>
</gene>
<evidence type="ECO:0000256" key="1">
    <source>
        <dbReference type="ARBA" id="ARBA00004196"/>
    </source>
</evidence>
<accession>M1MVA2</accession>
<keyword evidence="10" id="KW-0812">Transmembrane</keyword>
<organism evidence="12 13">
    <name type="scientific">Clostridium saccharoperbutylacetonicum N1-4(HMT)</name>
    <dbReference type="NCBI Taxonomy" id="931276"/>
    <lineage>
        <taxon>Bacteria</taxon>
        <taxon>Bacillati</taxon>
        <taxon>Bacillota</taxon>
        <taxon>Clostridia</taxon>
        <taxon>Eubacteriales</taxon>
        <taxon>Clostridiaceae</taxon>
        <taxon>Clostridium</taxon>
    </lineage>
</organism>
<evidence type="ECO:0000313" key="12">
    <source>
        <dbReference type="EMBL" id="AGF55442.1"/>
    </source>
</evidence>
<feature type="transmembrane region" description="Helical" evidence="10">
    <location>
        <begin position="7"/>
        <end position="30"/>
    </location>
</feature>
<dbReference type="InterPro" id="IPR025997">
    <property type="entry name" value="SBP_2_dom"/>
</dbReference>
<dbReference type="GO" id="GO:0030246">
    <property type="term" value="F:carbohydrate binding"/>
    <property type="evidence" value="ECO:0007669"/>
    <property type="project" value="InterPro"/>
</dbReference>
<dbReference type="InterPro" id="IPR050555">
    <property type="entry name" value="Bact_Solute-Bind_Prot2"/>
</dbReference>
<keyword evidence="5" id="KW-0732">Signal</keyword>
<keyword evidence="13" id="KW-1185">Reference proteome</keyword>
<dbReference type="OrthoDB" id="9814427at2"/>
<name>M1MVA2_9CLOT</name>
<evidence type="ECO:0000259" key="11">
    <source>
        <dbReference type="Pfam" id="PF13407"/>
    </source>
</evidence>
<reference evidence="12 13" key="1">
    <citation type="submission" date="2013-02" db="EMBL/GenBank/DDBJ databases">
        <title>Genome sequence of Clostridium saccharoperbutylacetonicum N1-4(HMT).</title>
        <authorList>
            <person name="Poehlein A."/>
            <person name="Daniel R."/>
        </authorList>
    </citation>
    <scope>NUCLEOTIDE SEQUENCE [LARGE SCALE GENOMIC DNA]</scope>
    <source>
        <strain evidence="13">N1-4(HMT)</strain>
    </source>
</reference>
<keyword evidence="3" id="KW-0762">Sugar transport</keyword>
<dbReference type="STRING" id="36745.CLSAP_16530"/>
<evidence type="ECO:0000313" key="13">
    <source>
        <dbReference type="Proteomes" id="UP000011728"/>
    </source>
</evidence>
<comment type="subcellular location">
    <subcellularLocation>
        <location evidence="1">Cell envelope</location>
    </subcellularLocation>
</comment>
<keyword evidence="10" id="KW-1133">Transmembrane helix</keyword>
<comment type="subunit">
    <text evidence="8">The ABC transporter complex is composed of one ATP-binding protein (MglA), two transmembrane proteins (MglC) and a solute-binding protein (MglB).</text>
</comment>
<keyword evidence="10" id="KW-0472">Membrane</keyword>
<keyword evidence="4" id="KW-0479">Metal-binding</keyword>
<evidence type="ECO:0000256" key="4">
    <source>
        <dbReference type="ARBA" id="ARBA00022723"/>
    </source>
</evidence>
<sequence>MQIIRKAAIVIMIIMINTVVIGENFITTFANQTQNLNSRNAANVAVLLYSFEDLFLQDVKKELERIQEENPDKVKFTFYDGKNNIAKQNEILDSLLRNNEDLIIANLADVKESVVEDFVNKVKVKEIPLIVFHVDPKIAEKLSKNYNKVVFITPNVPKSGFAEGEILVDLWKADKDSIDKNGDGILQYILLEGEANNLGAIERSKYAIKAINDSGIETEELAHVNANWLKDMAKNAVDSLLLRYSGKVEAIISNNDAMAIGAIEALQKYGYNTGDKFKYIPVVGIDAIPEARALVDEGFMEGTVIQDPKAFAEAYYAVGMNLIKNENPLANTDYKFENGEVVITLPYDKYVKKTSEP</sequence>
<evidence type="ECO:0000256" key="6">
    <source>
        <dbReference type="ARBA" id="ARBA00022764"/>
    </source>
</evidence>
<dbReference type="GO" id="GO:0046872">
    <property type="term" value="F:metal ion binding"/>
    <property type="evidence" value="ECO:0007669"/>
    <property type="project" value="UniProtKB-KW"/>
</dbReference>
<evidence type="ECO:0000256" key="9">
    <source>
        <dbReference type="ARBA" id="ARBA00034344"/>
    </source>
</evidence>
<evidence type="ECO:0000256" key="3">
    <source>
        <dbReference type="ARBA" id="ARBA00022597"/>
    </source>
</evidence>
<dbReference type="Gene3D" id="3.40.50.2300">
    <property type="match status" value="2"/>
</dbReference>
<protein>
    <recommendedName>
        <fullName evidence="9">D-galactose/methyl-galactoside binding periplasmic protein MglB</fullName>
    </recommendedName>
</protein>
<dbReference type="AlphaFoldDB" id="M1MVA2"/>
<evidence type="ECO:0000256" key="8">
    <source>
        <dbReference type="ARBA" id="ARBA00034323"/>
    </source>
</evidence>
<evidence type="ECO:0000256" key="7">
    <source>
        <dbReference type="ARBA" id="ARBA00022837"/>
    </source>
</evidence>
<keyword evidence="6" id="KW-0574">Periplasm</keyword>
<dbReference type="CDD" id="cd01539">
    <property type="entry name" value="PBP1_GGBP"/>
    <property type="match status" value="1"/>
</dbReference>
<feature type="domain" description="Periplasmic binding protein" evidence="11">
    <location>
        <begin position="44"/>
        <end position="326"/>
    </location>
</feature>
<evidence type="ECO:0000256" key="10">
    <source>
        <dbReference type="SAM" id="Phobius"/>
    </source>
</evidence>
<evidence type="ECO:0000256" key="2">
    <source>
        <dbReference type="ARBA" id="ARBA00022448"/>
    </source>
</evidence>
<dbReference type="InterPro" id="IPR028082">
    <property type="entry name" value="Peripla_BP_I"/>
</dbReference>
<dbReference type="SUPFAM" id="SSF53822">
    <property type="entry name" value="Periplasmic binding protein-like I"/>
    <property type="match status" value="1"/>
</dbReference>
<evidence type="ECO:0000256" key="5">
    <source>
        <dbReference type="ARBA" id="ARBA00022729"/>
    </source>
</evidence>
<keyword evidence="7" id="KW-0106">Calcium</keyword>
<dbReference type="PANTHER" id="PTHR30036">
    <property type="entry name" value="D-XYLOSE-BINDING PERIPLASMIC PROTEIN"/>
    <property type="match status" value="1"/>
</dbReference>
<proteinExistence type="predicted"/>
<dbReference type="InterPro" id="IPR044085">
    <property type="entry name" value="MglB-like_PBP1"/>
</dbReference>
<dbReference type="KEGG" id="csr:Cspa_c16720"/>
<keyword evidence="2" id="KW-0813">Transport</keyword>
<dbReference type="EMBL" id="CP004121">
    <property type="protein sequence ID" value="AGF55442.1"/>
    <property type="molecule type" value="Genomic_DNA"/>
</dbReference>
<dbReference type="GO" id="GO:0030288">
    <property type="term" value="C:outer membrane-bounded periplasmic space"/>
    <property type="evidence" value="ECO:0007669"/>
    <property type="project" value="TreeGrafter"/>
</dbReference>
<dbReference type="HOGENOM" id="CLU_037628_3_1_9"/>
<dbReference type="Proteomes" id="UP000011728">
    <property type="component" value="Chromosome"/>
</dbReference>
<dbReference type="eggNOG" id="COG1879">
    <property type="taxonomic scope" value="Bacteria"/>
</dbReference>